<proteinExistence type="inferred from homology"/>
<dbReference type="Proteomes" id="UP000233551">
    <property type="component" value="Unassembled WGS sequence"/>
</dbReference>
<dbReference type="AlphaFoldDB" id="A0A2I0I599"/>
<organism evidence="4 5">
    <name type="scientific">Punica granatum</name>
    <name type="common">Pomegranate</name>
    <dbReference type="NCBI Taxonomy" id="22663"/>
    <lineage>
        <taxon>Eukaryota</taxon>
        <taxon>Viridiplantae</taxon>
        <taxon>Streptophyta</taxon>
        <taxon>Embryophyta</taxon>
        <taxon>Tracheophyta</taxon>
        <taxon>Spermatophyta</taxon>
        <taxon>Magnoliopsida</taxon>
        <taxon>eudicotyledons</taxon>
        <taxon>Gunneridae</taxon>
        <taxon>Pentapetalae</taxon>
        <taxon>rosids</taxon>
        <taxon>malvids</taxon>
        <taxon>Myrtales</taxon>
        <taxon>Lythraceae</taxon>
        <taxon>Punica</taxon>
    </lineage>
</organism>
<accession>A0A2I0I599</accession>
<dbReference type="GO" id="GO:0016746">
    <property type="term" value="F:acyltransferase activity"/>
    <property type="evidence" value="ECO:0007669"/>
    <property type="project" value="UniProtKB-KW"/>
</dbReference>
<protein>
    <submittedName>
        <fullName evidence="4">Uncharacterized protein</fullName>
    </submittedName>
</protein>
<dbReference type="PANTHER" id="PTHR31623:SF110">
    <property type="entry name" value="VINORINE SYNTHASE-LIKE"/>
    <property type="match status" value="1"/>
</dbReference>
<dbReference type="Gene3D" id="3.30.559.10">
    <property type="entry name" value="Chloramphenicol acetyltransferase-like domain"/>
    <property type="match status" value="2"/>
</dbReference>
<dbReference type="STRING" id="22663.A0A2I0I599"/>
<evidence type="ECO:0000256" key="3">
    <source>
        <dbReference type="ARBA" id="ARBA00023315"/>
    </source>
</evidence>
<dbReference type="PANTHER" id="PTHR31623">
    <property type="entry name" value="F21J9.9"/>
    <property type="match status" value="1"/>
</dbReference>
<dbReference type="InterPro" id="IPR023213">
    <property type="entry name" value="CAT-like_dom_sf"/>
</dbReference>
<evidence type="ECO:0000256" key="2">
    <source>
        <dbReference type="ARBA" id="ARBA00022679"/>
    </source>
</evidence>
<dbReference type="Pfam" id="PF02458">
    <property type="entry name" value="Transferase"/>
    <property type="match status" value="2"/>
</dbReference>
<keyword evidence="3" id="KW-0012">Acyltransferase</keyword>
<comment type="caution">
    <text evidence="4">The sequence shown here is derived from an EMBL/GenBank/DDBJ whole genome shotgun (WGS) entry which is preliminary data.</text>
</comment>
<keyword evidence="5" id="KW-1185">Reference proteome</keyword>
<evidence type="ECO:0000256" key="1">
    <source>
        <dbReference type="ARBA" id="ARBA00009861"/>
    </source>
</evidence>
<evidence type="ECO:0000313" key="5">
    <source>
        <dbReference type="Proteomes" id="UP000233551"/>
    </source>
</evidence>
<name>A0A2I0I599_PUNGR</name>
<sequence>MKLIGAQLFGVQMFYPLAGKIRDDGLYVDCNDEDARFVEASVNMSLTQFLTDPDLVLLNKLLPSNEFAIGEFPELTRAINIQVNVFRCGRIALGICNTHRLHDGTSEGVFLKEWAAIAWGSGGGRGSIGLAARDLMVAAELFPANDLWLQALRARGKGPSVKNPTRVEAITRLLWKCAMAALERKNNGLRRPSAFTPLVDIRKRMNPPSSGPLGNFLWVAAAHYKGTTKSHDGTEDVLLSGLRQDKTLISSSLEKIAINSAASRWLCCKRIPSSALFLM</sequence>
<gene>
    <name evidence="4" type="ORF">CRG98_040431</name>
</gene>
<evidence type="ECO:0000313" key="4">
    <source>
        <dbReference type="EMBL" id="PKI39185.1"/>
    </source>
</evidence>
<reference evidence="4 5" key="1">
    <citation type="submission" date="2017-11" db="EMBL/GenBank/DDBJ databases">
        <title>De-novo sequencing of pomegranate (Punica granatum L.) genome.</title>
        <authorList>
            <person name="Akparov Z."/>
            <person name="Amiraslanov A."/>
            <person name="Hajiyeva S."/>
            <person name="Abbasov M."/>
            <person name="Kaur K."/>
            <person name="Hamwieh A."/>
            <person name="Solovyev V."/>
            <person name="Salamov A."/>
            <person name="Braich B."/>
            <person name="Kosarev P."/>
            <person name="Mahmoud A."/>
            <person name="Hajiyev E."/>
            <person name="Babayeva S."/>
            <person name="Izzatullayeva V."/>
            <person name="Mammadov A."/>
            <person name="Mammadov A."/>
            <person name="Sharifova S."/>
            <person name="Ojaghi J."/>
            <person name="Eynullazada K."/>
            <person name="Bayramov B."/>
            <person name="Abdulazimova A."/>
            <person name="Shahmuradov I."/>
        </authorList>
    </citation>
    <scope>NUCLEOTIDE SEQUENCE [LARGE SCALE GENOMIC DNA]</scope>
    <source>
        <strain evidence="5">cv. AG2017</strain>
        <tissue evidence="4">Leaf</tissue>
    </source>
</reference>
<comment type="similarity">
    <text evidence="1">Belongs to the plant acyltransferase family.</text>
</comment>
<dbReference type="EMBL" id="PGOL01003864">
    <property type="protein sequence ID" value="PKI39185.1"/>
    <property type="molecule type" value="Genomic_DNA"/>
</dbReference>
<keyword evidence="2" id="KW-0808">Transferase</keyword>